<comment type="subcellular location">
    <subcellularLocation>
        <location evidence="1">Periplasm</location>
    </subcellularLocation>
</comment>
<evidence type="ECO:0000259" key="7">
    <source>
        <dbReference type="Pfam" id="PF04349"/>
    </source>
</evidence>
<keyword evidence="9" id="KW-1185">Reference proteome</keyword>
<sequence length="522" mass="59297">MSLALTRRLILLSTIWLSLAGPAVQAQTPSRPPMVMDWERLGELARDKASRPHRDVDGRLPPDLAALDYDGVRDIRFRPARATWQDRKLPFEVQYFHLGLYQTRPVRIHEITPEGTRALPYRSEDYDFGRNRLQPQRWGDLGHAGFRVHFPLNNPAYKDELVVFLGASYFRALGAGQQYGLSARALAIDTVGSPEGEEFPRFTDFWLVRPAPDAQAITILALLDSPRATGAYRFEIRPGTTTSMTVQARVYLRESASPIRTLGLAPLTSMYLFGENQPRANDFRPEVHDSDGLMMLTGEGEWLWRPLQNPRAISVSSFSMQQPRGFGLMQRDRRFASYEDIEARYERRPSAWVRPIGDWGPGRVELVQLPTPDETHDNIVAYWVPQRLPSPGQPLDFSYELLWQGEDAQRPPSAWVAQTRAGYGYTRLDAQSQARQPKFVLDFTGPALQQLPPDAPVQAVVSTGPGGRVIEAVAYPNPELRGWRLSLRVERDSLNQPLELRAFLRHRDDTVSETWTHLLLPQ</sequence>
<keyword evidence="6" id="KW-0732">Signal</keyword>
<evidence type="ECO:0000313" key="9">
    <source>
        <dbReference type="Proteomes" id="UP001596495"/>
    </source>
</evidence>
<dbReference type="InterPro" id="IPR014756">
    <property type="entry name" value="Ig_E-set"/>
</dbReference>
<comment type="similarity">
    <text evidence="3">Belongs to the OpgD/OpgG family.</text>
</comment>
<evidence type="ECO:0000256" key="6">
    <source>
        <dbReference type="SAM" id="SignalP"/>
    </source>
</evidence>
<comment type="pathway">
    <text evidence="2">Glycan metabolism; osmoregulated periplasmic glucan (OPG) biosynthesis.</text>
</comment>
<dbReference type="InterPro" id="IPR007444">
    <property type="entry name" value="Glucan_biosyn_MdoG_C"/>
</dbReference>
<dbReference type="PANTHER" id="PTHR30504:SF4">
    <property type="entry name" value="GLUCANS BIOSYNTHESIS PROTEIN G"/>
    <property type="match status" value="1"/>
</dbReference>
<dbReference type="Gene3D" id="2.70.98.10">
    <property type="match status" value="1"/>
</dbReference>
<accession>A0ABW2R6A4</accession>
<feature type="signal peptide" evidence="6">
    <location>
        <begin position="1"/>
        <end position="26"/>
    </location>
</feature>
<dbReference type="Gene3D" id="2.60.40.10">
    <property type="entry name" value="Immunoglobulins"/>
    <property type="match status" value="1"/>
</dbReference>
<evidence type="ECO:0000256" key="1">
    <source>
        <dbReference type="ARBA" id="ARBA00004418"/>
    </source>
</evidence>
<evidence type="ECO:0000256" key="2">
    <source>
        <dbReference type="ARBA" id="ARBA00005001"/>
    </source>
</evidence>
<dbReference type="PIRSF" id="PIRSF006281">
    <property type="entry name" value="MdoG"/>
    <property type="match status" value="1"/>
</dbReference>
<evidence type="ECO:0000313" key="8">
    <source>
        <dbReference type="EMBL" id="MFC7433517.1"/>
    </source>
</evidence>
<dbReference type="InterPro" id="IPR014438">
    <property type="entry name" value="Glucan_biosyn_MdoG/MdoD"/>
</dbReference>
<evidence type="ECO:0000256" key="4">
    <source>
        <dbReference type="ARBA" id="ARBA00015376"/>
    </source>
</evidence>
<proteinExistence type="inferred from homology"/>
<dbReference type="RefSeq" id="WP_382253781.1">
    <property type="nucleotide sequence ID" value="NZ_JBHTBX010000002.1"/>
</dbReference>
<dbReference type="InterPro" id="IPR013783">
    <property type="entry name" value="Ig-like_fold"/>
</dbReference>
<feature type="domain" description="Glucan biosynthesis periplasmic MdoG C-terminal" evidence="7">
    <location>
        <begin position="37"/>
        <end position="517"/>
    </location>
</feature>
<organism evidence="8 9">
    <name type="scientific">Hydrogenophaga bisanensis</name>
    <dbReference type="NCBI Taxonomy" id="439611"/>
    <lineage>
        <taxon>Bacteria</taxon>
        <taxon>Pseudomonadati</taxon>
        <taxon>Pseudomonadota</taxon>
        <taxon>Betaproteobacteria</taxon>
        <taxon>Burkholderiales</taxon>
        <taxon>Comamonadaceae</taxon>
        <taxon>Hydrogenophaga</taxon>
    </lineage>
</organism>
<dbReference type="SUPFAM" id="SSF81296">
    <property type="entry name" value="E set domains"/>
    <property type="match status" value="1"/>
</dbReference>
<evidence type="ECO:0000256" key="3">
    <source>
        <dbReference type="ARBA" id="ARBA00009284"/>
    </source>
</evidence>
<dbReference type="SUPFAM" id="SSF74650">
    <property type="entry name" value="Galactose mutarotase-like"/>
    <property type="match status" value="1"/>
</dbReference>
<protein>
    <recommendedName>
        <fullName evidence="4">Glucans biosynthesis protein G</fullName>
    </recommendedName>
</protein>
<comment type="caution">
    <text evidence="8">The sequence shown here is derived from an EMBL/GenBank/DDBJ whole genome shotgun (WGS) entry which is preliminary data.</text>
</comment>
<feature type="chain" id="PRO_5047422458" description="Glucans biosynthesis protein G" evidence="6">
    <location>
        <begin position="27"/>
        <end position="522"/>
    </location>
</feature>
<gene>
    <name evidence="8" type="ORF">ACFQNJ_03225</name>
</gene>
<dbReference type="InterPro" id="IPR011013">
    <property type="entry name" value="Gal_mutarotase_sf_dom"/>
</dbReference>
<reference evidence="9" key="1">
    <citation type="journal article" date="2019" name="Int. J. Syst. Evol. Microbiol.">
        <title>The Global Catalogue of Microorganisms (GCM) 10K type strain sequencing project: providing services to taxonomists for standard genome sequencing and annotation.</title>
        <authorList>
            <consortium name="The Broad Institute Genomics Platform"/>
            <consortium name="The Broad Institute Genome Sequencing Center for Infectious Disease"/>
            <person name="Wu L."/>
            <person name="Ma J."/>
        </authorList>
    </citation>
    <scope>NUCLEOTIDE SEQUENCE [LARGE SCALE GENOMIC DNA]</scope>
    <source>
        <strain evidence="9">CCUG 54518</strain>
    </source>
</reference>
<keyword evidence="5" id="KW-0574">Periplasm</keyword>
<dbReference type="EMBL" id="JBHTBX010000002">
    <property type="protein sequence ID" value="MFC7433517.1"/>
    <property type="molecule type" value="Genomic_DNA"/>
</dbReference>
<dbReference type="Proteomes" id="UP001596495">
    <property type="component" value="Unassembled WGS sequence"/>
</dbReference>
<dbReference type="Pfam" id="PF04349">
    <property type="entry name" value="MdoG"/>
    <property type="match status" value="1"/>
</dbReference>
<evidence type="ECO:0000256" key="5">
    <source>
        <dbReference type="ARBA" id="ARBA00022764"/>
    </source>
</evidence>
<dbReference type="InterPro" id="IPR014718">
    <property type="entry name" value="GH-type_carb-bd"/>
</dbReference>
<name>A0ABW2R6A4_9BURK</name>
<dbReference type="PANTHER" id="PTHR30504">
    <property type="entry name" value="GLUCANS BIOSYNTHESIS PROTEIN"/>
    <property type="match status" value="1"/>
</dbReference>